<evidence type="ECO:0008006" key="5">
    <source>
        <dbReference type="Google" id="ProtNLM"/>
    </source>
</evidence>
<dbReference type="PANTHER" id="PTHR43566">
    <property type="entry name" value="CONSERVED PROTEIN"/>
    <property type="match status" value="1"/>
</dbReference>
<accession>A0A2H0KJF5</accession>
<dbReference type="AlphaFoldDB" id="A0A2H0KJF5"/>
<evidence type="ECO:0000259" key="2">
    <source>
        <dbReference type="Pfam" id="PF13635"/>
    </source>
</evidence>
<dbReference type="Proteomes" id="UP000229497">
    <property type="component" value="Unassembled WGS sequence"/>
</dbReference>
<dbReference type="InterPro" id="IPR027417">
    <property type="entry name" value="P-loop_NTPase"/>
</dbReference>
<evidence type="ECO:0000313" key="4">
    <source>
        <dbReference type="Proteomes" id="UP000229497"/>
    </source>
</evidence>
<dbReference type="Pfam" id="PF13173">
    <property type="entry name" value="AAA_14"/>
    <property type="match status" value="1"/>
</dbReference>
<dbReference type="EMBL" id="PCVK01000107">
    <property type="protein sequence ID" value="PIQ71379.1"/>
    <property type="molecule type" value="Genomic_DNA"/>
</dbReference>
<dbReference type="Pfam" id="PF13635">
    <property type="entry name" value="DUF4143"/>
    <property type="match status" value="1"/>
</dbReference>
<feature type="domain" description="AAA" evidence="1">
    <location>
        <begin position="24"/>
        <end position="145"/>
    </location>
</feature>
<evidence type="ECO:0000313" key="3">
    <source>
        <dbReference type="EMBL" id="PIQ71379.1"/>
    </source>
</evidence>
<dbReference type="PANTHER" id="PTHR43566:SF2">
    <property type="entry name" value="DUF4143 DOMAIN-CONTAINING PROTEIN"/>
    <property type="match status" value="1"/>
</dbReference>
<name>A0A2H0KJF5_9BACT</name>
<protein>
    <recommendedName>
        <fullName evidence="5">ATPase</fullName>
    </recommendedName>
</protein>
<dbReference type="InterPro" id="IPR041682">
    <property type="entry name" value="AAA_14"/>
</dbReference>
<sequence length="411" mass="47032">MQGIFKPLLRYLDSSIQEAITQKQSFLLLGSRQVGKTTMLNFLTGNISPLLRYYLQNPAERISLERDPSRLIREAQVINDHVFIYIDEAQKVPALFDASQLLIDERKAAIFFTGSSARKLRRKGVNLLPGRIKYFILDPLLWGELGLLKKSTLSNPFPLSLNNINTTSYSIEDAMVYGTLPAIVALSQKDRTEILSAYSHLYIEEEVRAEALSRNIGAFSRFLELAAVESGTNPNLSHLSQESGVSMPTIKEYYSILEDTLIVERIDPYIKNARKRILSSSRYYFFDLGVRNTLARFSMTPALIQTEKGKLFEHAVILEIVRRVRLLKKNWKVYYWRTSGGAEVDCIIETENELIPIEIKSSTHISRRDLRGLTSFISDYKDKVKRGFVITMGERPERIDDIIIALPWQNI</sequence>
<gene>
    <name evidence="3" type="ORF">COV87_03760</name>
</gene>
<evidence type="ECO:0000259" key="1">
    <source>
        <dbReference type="Pfam" id="PF13173"/>
    </source>
</evidence>
<organism evidence="3 4">
    <name type="scientific">Candidatus Roizmanbacteria bacterium CG11_big_fil_rev_8_21_14_0_20_37_16</name>
    <dbReference type="NCBI Taxonomy" id="1974857"/>
    <lineage>
        <taxon>Bacteria</taxon>
        <taxon>Candidatus Roizmaniibacteriota</taxon>
    </lineage>
</organism>
<proteinExistence type="predicted"/>
<comment type="caution">
    <text evidence="3">The sequence shown here is derived from an EMBL/GenBank/DDBJ whole genome shotgun (WGS) entry which is preliminary data.</text>
</comment>
<feature type="domain" description="DUF4143" evidence="2">
    <location>
        <begin position="205"/>
        <end position="362"/>
    </location>
</feature>
<dbReference type="InterPro" id="IPR011335">
    <property type="entry name" value="Restrct_endonuc-II-like"/>
</dbReference>
<dbReference type="InterPro" id="IPR025420">
    <property type="entry name" value="DUF4143"/>
</dbReference>
<dbReference type="SUPFAM" id="SSF52980">
    <property type="entry name" value="Restriction endonuclease-like"/>
    <property type="match status" value="1"/>
</dbReference>
<dbReference type="SUPFAM" id="SSF52540">
    <property type="entry name" value="P-loop containing nucleoside triphosphate hydrolases"/>
    <property type="match status" value="1"/>
</dbReference>
<reference evidence="3 4" key="1">
    <citation type="submission" date="2017-09" db="EMBL/GenBank/DDBJ databases">
        <title>Depth-based differentiation of microbial function through sediment-hosted aquifers and enrichment of novel symbionts in the deep terrestrial subsurface.</title>
        <authorList>
            <person name="Probst A.J."/>
            <person name="Ladd B."/>
            <person name="Jarett J.K."/>
            <person name="Geller-Mcgrath D.E."/>
            <person name="Sieber C.M."/>
            <person name="Emerson J.B."/>
            <person name="Anantharaman K."/>
            <person name="Thomas B.C."/>
            <person name="Malmstrom R."/>
            <person name="Stieglmeier M."/>
            <person name="Klingl A."/>
            <person name="Woyke T."/>
            <person name="Ryan C.M."/>
            <person name="Banfield J.F."/>
        </authorList>
    </citation>
    <scope>NUCLEOTIDE SEQUENCE [LARGE SCALE GENOMIC DNA]</scope>
    <source>
        <strain evidence="3">CG11_big_fil_rev_8_21_14_0_20_37_16</strain>
    </source>
</reference>